<accession>A0A1X7JHS4</accession>
<dbReference type="OrthoDB" id="5122103at2"/>
<keyword evidence="3" id="KW-1185">Reference proteome</keyword>
<dbReference type="STRING" id="150121.SAMN06296010_1433"/>
<evidence type="ECO:0000313" key="3">
    <source>
        <dbReference type="Proteomes" id="UP000193244"/>
    </source>
</evidence>
<evidence type="ECO:0000313" key="2">
    <source>
        <dbReference type="EMBL" id="SMG27606.1"/>
    </source>
</evidence>
<reference evidence="3" key="1">
    <citation type="submission" date="2017-04" db="EMBL/GenBank/DDBJ databases">
        <authorList>
            <person name="Varghese N."/>
            <person name="Submissions S."/>
        </authorList>
    </citation>
    <scope>NUCLEOTIDE SEQUENCE [LARGE SCALE GENOMIC DNA]</scope>
    <source>
        <strain evidence="3">VKM Ac-2510</strain>
    </source>
</reference>
<organism evidence="2 3">
    <name type="scientific">Agreia pratensis</name>
    <dbReference type="NCBI Taxonomy" id="150121"/>
    <lineage>
        <taxon>Bacteria</taxon>
        <taxon>Bacillati</taxon>
        <taxon>Actinomycetota</taxon>
        <taxon>Actinomycetes</taxon>
        <taxon>Micrococcales</taxon>
        <taxon>Microbacteriaceae</taxon>
        <taxon>Agreia</taxon>
    </lineage>
</organism>
<sequence length="93" mass="10071">MTHEKRHHHLSSEEDLEKDTSYSPSSERDDEVLENEAVTDSDAVDADMDPSEILVLPGTGGPDDVGDIEVDPSEFNLSGDSIPGHPKPASHPH</sequence>
<feature type="region of interest" description="Disordered" evidence="1">
    <location>
        <begin position="1"/>
        <end position="93"/>
    </location>
</feature>
<protein>
    <submittedName>
        <fullName evidence="2">Uncharacterized protein</fullName>
    </submittedName>
</protein>
<dbReference type="EMBL" id="FXAY01000002">
    <property type="protein sequence ID" value="SMG27606.1"/>
    <property type="molecule type" value="Genomic_DNA"/>
</dbReference>
<evidence type="ECO:0000256" key="1">
    <source>
        <dbReference type="SAM" id="MobiDB-lite"/>
    </source>
</evidence>
<proteinExistence type="predicted"/>
<feature type="compositionally biased region" description="Acidic residues" evidence="1">
    <location>
        <begin position="28"/>
        <end position="50"/>
    </location>
</feature>
<dbReference type="AlphaFoldDB" id="A0A1X7JHS4"/>
<dbReference type="RefSeq" id="WP_085484424.1">
    <property type="nucleotide sequence ID" value="NZ_FXAY01000002.1"/>
</dbReference>
<name>A0A1X7JHS4_9MICO</name>
<gene>
    <name evidence="2" type="ORF">SAMN06296010_1433</name>
</gene>
<dbReference type="Proteomes" id="UP000193244">
    <property type="component" value="Unassembled WGS sequence"/>
</dbReference>